<dbReference type="GO" id="GO:0005737">
    <property type="term" value="C:cytoplasm"/>
    <property type="evidence" value="ECO:0007669"/>
    <property type="project" value="UniProtKB-SubCell"/>
</dbReference>
<evidence type="ECO:0000256" key="4">
    <source>
        <dbReference type="ARBA" id="ARBA00022598"/>
    </source>
</evidence>
<feature type="short sequence motif" description="'HIGH' region" evidence="10">
    <location>
        <begin position="130"/>
        <end position="140"/>
    </location>
</feature>
<dbReference type="InterPro" id="IPR008909">
    <property type="entry name" value="DALR_anticod-bd"/>
</dbReference>
<dbReference type="Gene3D" id="3.30.1360.70">
    <property type="entry name" value="Arginyl tRNA synthetase N-terminal domain"/>
    <property type="match status" value="1"/>
</dbReference>
<keyword evidence="4 10" id="KW-0436">Ligase</keyword>
<dbReference type="InterPro" id="IPR009080">
    <property type="entry name" value="tRNAsynth_Ia_anticodon-bd"/>
</dbReference>
<dbReference type="Gene3D" id="3.40.50.620">
    <property type="entry name" value="HUPs"/>
    <property type="match status" value="1"/>
</dbReference>
<dbReference type="AlphaFoldDB" id="A0A0P0ZAS4"/>
<evidence type="ECO:0000256" key="2">
    <source>
        <dbReference type="ARBA" id="ARBA00005594"/>
    </source>
</evidence>
<evidence type="ECO:0000256" key="7">
    <source>
        <dbReference type="ARBA" id="ARBA00022917"/>
    </source>
</evidence>
<protein>
    <recommendedName>
        <fullName evidence="10">Arginine--tRNA ligase</fullName>
        <ecNumber evidence="10">6.1.1.19</ecNumber>
    </recommendedName>
    <alternativeName>
        <fullName evidence="10">Arginyl-tRNA synthetase</fullName>
        <shortName evidence="10">ArgRS</shortName>
    </alternativeName>
</protein>
<dbReference type="SMART" id="SM01016">
    <property type="entry name" value="Arg_tRNA_synt_N"/>
    <property type="match status" value="1"/>
</dbReference>
<dbReference type="InterPro" id="IPR035684">
    <property type="entry name" value="ArgRS_core"/>
</dbReference>
<dbReference type="InterPro" id="IPR036695">
    <property type="entry name" value="Arg-tRNA-synth_N_sf"/>
</dbReference>
<feature type="domain" description="DALR anticodon binding" evidence="12">
    <location>
        <begin position="453"/>
        <end position="582"/>
    </location>
</feature>
<keyword evidence="7 10" id="KW-0648">Protein biosynthesis</keyword>
<dbReference type="SUPFAM" id="SSF47323">
    <property type="entry name" value="Anticodon-binding domain of a subclass of class I aminoacyl-tRNA synthetases"/>
    <property type="match status" value="1"/>
</dbReference>
<keyword evidence="3 10" id="KW-0963">Cytoplasm</keyword>
<name>A0A0P0ZAS4_9HYPH</name>
<dbReference type="GO" id="GO:0004814">
    <property type="term" value="F:arginine-tRNA ligase activity"/>
    <property type="evidence" value="ECO:0007669"/>
    <property type="project" value="UniProtKB-UniRule"/>
</dbReference>
<keyword evidence="5 10" id="KW-0547">Nucleotide-binding</keyword>
<dbReference type="Pfam" id="PF03485">
    <property type="entry name" value="Arg_tRNA_synt_N"/>
    <property type="match status" value="1"/>
</dbReference>
<dbReference type="PANTHER" id="PTHR11956">
    <property type="entry name" value="ARGINYL-TRNA SYNTHETASE"/>
    <property type="match status" value="1"/>
</dbReference>
<dbReference type="PROSITE" id="PS00178">
    <property type="entry name" value="AA_TRNA_LIGASE_I"/>
    <property type="match status" value="1"/>
</dbReference>
<comment type="similarity">
    <text evidence="2 10 11">Belongs to the class-I aminoacyl-tRNA synthetase family.</text>
</comment>
<dbReference type="InterPro" id="IPR014729">
    <property type="entry name" value="Rossmann-like_a/b/a_fold"/>
</dbReference>
<evidence type="ECO:0000256" key="9">
    <source>
        <dbReference type="ARBA" id="ARBA00049339"/>
    </source>
</evidence>
<dbReference type="CDD" id="cd00671">
    <property type="entry name" value="ArgRS_core"/>
    <property type="match status" value="1"/>
</dbReference>
<proteinExistence type="inferred from homology"/>
<dbReference type="GO" id="GO:0005524">
    <property type="term" value="F:ATP binding"/>
    <property type="evidence" value="ECO:0007669"/>
    <property type="project" value="UniProtKB-UniRule"/>
</dbReference>
<dbReference type="Gene3D" id="1.10.730.10">
    <property type="entry name" value="Isoleucyl-tRNA Synthetase, Domain 1"/>
    <property type="match status" value="1"/>
</dbReference>
<keyword evidence="6 10" id="KW-0067">ATP-binding</keyword>
<evidence type="ECO:0000313" key="14">
    <source>
        <dbReference type="EMBL" id="BAT31567.1"/>
    </source>
</evidence>
<accession>A0A0P0ZAS4</accession>
<comment type="subcellular location">
    <subcellularLocation>
        <location evidence="1 10">Cytoplasm</location>
    </subcellularLocation>
</comment>
<dbReference type="Pfam" id="PF00750">
    <property type="entry name" value="tRNA-synt_1d"/>
    <property type="match status" value="1"/>
</dbReference>
<evidence type="ECO:0000256" key="10">
    <source>
        <dbReference type="HAMAP-Rule" id="MF_00123"/>
    </source>
</evidence>
<dbReference type="PANTHER" id="PTHR11956:SF5">
    <property type="entry name" value="ARGININE--TRNA LIGASE, CYTOPLASMIC"/>
    <property type="match status" value="1"/>
</dbReference>
<feature type="domain" description="Arginyl tRNA synthetase N-terminal" evidence="13">
    <location>
        <begin position="6"/>
        <end position="94"/>
    </location>
</feature>
<dbReference type="GO" id="GO:0006420">
    <property type="term" value="P:arginyl-tRNA aminoacylation"/>
    <property type="evidence" value="ECO:0007669"/>
    <property type="project" value="UniProtKB-UniRule"/>
</dbReference>
<dbReference type="InterPro" id="IPR005148">
    <property type="entry name" value="Arg-tRNA-synth_N"/>
</dbReference>
<evidence type="ECO:0000256" key="1">
    <source>
        <dbReference type="ARBA" id="ARBA00004496"/>
    </source>
</evidence>
<gene>
    <name evidence="10" type="primary">argS</name>
</gene>
<dbReference type="EC" id="6.1.1.19" evidence="10"/>
<dbReference type="NCBIfam" id="TIGR00456">
    <property type="entry name" value="argS"/>
    <property type="match status" value="1"/>
</dbReference>
<dbReference type="SUPFAM" id="SSF52374">
    <property type="entry name" value="Nucleotidylyl transferase"/>
    <property type="match status" value="1"/>
</dbReference>
<sequence length="583" mass="64493">MMNMFADFEMRVRAAVSTVLTDIGHAVPDLERVTVEPPRDPAHGDLASNAAMVLAKPMGLKPRDLAEKIAEKLGADEDIASVEIAGPGFINMRLAPAFWPRHLREMLNARLDYGRGAPTGRKINVEYVSANPTGPMHVGHCRGAVVGDALARLLAFSGEEVTKEYYVNDAGEQIGVLARSAFLRYREALGEKIGMIPEGLYPGDYLKPLGRSLADEFGDSLRDKPQAEWEPIVRDRAIEAMMDMIREDLKTLGIEHEVFFSERTLHDADGGKIANAIANLEEKGYVYRGALPPPKGKPQEDWEDREQTLLRSTAVGDDQDRPLVKSNGLYTYFAADVAYFRDKYERGFSEMIFVLGADHSGYVKRLEAVAKAISGGTAKATAILCQLVKLYRDGAPVKMSKRSGDFVTLAEVVEEVGRDPVRFMMLYRKSDAPLDFDFQKVTEQSKDNPVFYVQYAHARAHSIFRQARETGFDVSIGAPIEADLNLLRDEGETGLIAKLAEFPRVVQSAANAREPHRLAFYLYDLASAFHAQYNRGKDLPQLRFVNPSAPESSLARLALVDAVATVVRSGLDIIGAQAPEEMR</sequence>
<dbReference type="InterPro" id="IPR001278">
    <property type="entry name" value="Arg-tRNA-ligase"/>
</dbReference>
<evidence type="ECO:0000259" key="13">
    <source>
        <dbReference type="SMART" id="SM01016"/>
    </source>
</evidence>
<dbReference type="PRINTS" id="PR01038">
    <property type="entry name" value="TRNASYNTHARG"/>
</dbReference>
<dbReference type="HAMAP" id="MF_00123">
    <property type="entry name" value="Arg_tRNA_synth"/>
    <property type="match status" value="1"/>
</dbReference>
<evidence type="ECO:0000256" key="5">
    <source>
        <dbReference type="ARBA" id="ARBA00022741"/>
    </source>
</evidence>
<comment type="subunit">
    <text evidence="10">Monomer.</text>
</comment>
<comment type="catalytic activity">
    <reaction evidence="9 10">
        <text>tRNA(Arg) + L-arginine + ATP = L-arginyl-tRNA(Arg) + AMP + diphosphate</text>
        <dbReference type="Rhea" id="RHEA:20301"/>
        <dbReference type="Rhea" id="RHEA-COMP:9658"/>
        <dbReference type="Rhea" id="RHEA-COMP:9673"/>
        <dbReference type="ChEBI" id="CHEBI:30616"/>
        <dbReference type="ChEBI" id="CHEBI:32682"/>
        <dbReference type="ChEBI" id="CHEBI:33019"/>
        <dbReference type="ChEBI" id="CHEBI:78442"/>
        <dbReference type="ChEBI" id="CHEBI:78513"/>
        <dbReference type="ChEBI" id="CHEBI:456215"/>
        <dbReference type="EC" id="6.1.1.19"/>
    </reaction>
</comment>
<evidence type="ECO:0000256" key="3">
    <source>
        <dbReference type="ARBA" id="ARBA00022490"/>
    </source>
</evidence>
<evidence type="ECO:0000256" key="11">
    <source>
        <dbReference type="RuleBase" id="RU363038"/>
    </source>
</evidence>
<organism evidence="14">
    <name type="scientific">Fulvimarina pelagi</name>
    <dbReference type="NCBI Taxonomy" id="217511"/>
    <lineage>
        <taxon>Bacteria</taxon>
        <taxon>Pseudomonadati</taxon>
        <taxon>Pseudomonadota</taxon>
        <taxon>Alphaproteobacteria</taxon>
        <taxon>Hyphomicrobiales</taxon>
        <taxon>Aurantimonadaceae</taxon>
        <taxon>Fulvimarina</taxon>
    </lineage>
</organism>
<dbReference type="EMBL" id="LC066397">
    <property type="protein sequence ID" value="BAT31567.1"/>
    <property type="molecule type" value="Genomic_DNA"/>
</dbReference>
<evidence type="ECO:0000256" key="8">
    <source>
        <dbReference type="ARBA" id="ARBA00023146"/>
    </source>
</evidence>
<dbReference type="SMART" id="SM00836">
    <property type="entry name" value="DALR_1"/>
    <property type="match status" value="1"/>
</dbReference>
<evidence type="ECO:0000259" key="12">
    <source>
        <dbReference type="SMART" id="SM00836"/>
    </source>
</evidence>
<keyword evidence="8 10" id="KW-0030">Aminoacyl-tRNA synthetase</keyword>
<dbReference type="InterPro" id="IPR001412">
    <property type="entry name" value="aa-tRNA-synth_I_CS"/>
</dbReference>
<evidence type="ECO:0000256" key="6">
    <source>
        <dbReference type="ARBA" id="ARBA00022840"/>
    </source>
</evidence>
<dbReference type="FunFam" id="1.10.730.10:FF:000008">
    <property type="entry name" value="Arginine--tRNA ligase"/>
    <property type="match status" value="1"/>
</dbReference>
<dbReference type="Pfam" id="PF05746">
    <property type="entry name" value="DALR_1"/>
    <property type="match status" value="1"/>
</dbReference>
<reference evidence="14" key="1">
    <citation type="journal article" date="2015" name="Proc. Natl. Acad. Sci. U.S.A.">
        <title>Bacterial clade with the ribosomal RNA operon on a small plasmid rather than the chromosome.</title>
        <authorList>
            <person name="Anda M."/>
            <person name="Ohtsubo Y."/>
            <person name="Okubo T."/>
            <person name="Sugawara M."/>
            <person name="Nagata Y."/>
            <person name="Tsuda M."/>
            <person name="Minamisawa K."/>
            <person name="Mitsui H."/>
        </authorList>
    </citation>
    <scope>NUCLEOTIDE SEQUENCE</scope>
    <source>
        <strain evidence="14">DSM 15513</strain>
    </source>
</reference>
<dbReference type="SUPFAM" id="SSF55190">
    <property type="entry name" value="Arginyl-tRNA synthetase (ArgRS), N-terminal 'additional' domain"/>
    <property type="match status" value="1"/>
</dbReference>